<dbReference type="InterPro" id="IPR004101">
    <property type="entry name" value="Mur_ligase_C"/>
</dbReference>
<proteinExistence type="predicted"/>
<dbReference type="SUPFAM" id="SSF53244">
    <property type="entry name" value="MurD-like peptide ligases, peptide-binding domain"/>
    <property type="match status" value="1"/>
</dbReference>
<gene>
    <name evidence="4" type="ORF">BCF74_1494</name>
</gene>
<dbReference type="Pfam" id="PF12688">
    <property type="entry name" value="TPR_5"/>
    <property type="match status" value="1"/>
</dbReference>
<protein>
    <submittedName>
        <fullName evidence="4">Cyanophycin synthetase</fullName>
    </submittedName>
</protein>
<dbReference type="AlphaFoldDB" id="A0A2T0TSW2"/>
<dbReference type="InterPro" id="IPR041656">
    <property type="entry name" value="TPR_5"/>
</dbReference>
<accession>A0A2T0TSW2</accession>
<feature type="domain" description="Mur ligase central" evidence="2">
    <location>
        <begin position="189"/>
        <end position="401"/>
    </location>
</feature>
<sequence length="755" mass="79543">MPSDTSPATTVTEPRDAASSAVAWSAADPAGVTATEVRVLEGPNLYFPRPAVKVTLDLTAYADADKDTVRDIARAAGLRAAQVGAPGSEQRQRVLARLAERAVRRLSQASGTRRLGVRARPSSDRASVVVAFVWRRRGPAQVLGEAVAPVLSAWLNGHDVVEEYAVRVRSAEPGAPARIVTPQVPVASVTGTNGKTTTTRLLAHIAMTAGRHTAWSSTDGVVDHGTMIEPGDYSGPAGARGVLGAPGVEIGILETARGGMLLKGLGVTHNDVSVVTNVSADHLGLQGVDTVDQLAEVKAIITRATRPEGWTVLNGDDPRVWAMRTGSPAKPWVFTLDPNSPAIREALGAGGRAITVLDDRITVLDDSGIPDRLVRVTDVPMTIAGLSRHNVANVLGAAAAALGLGIERDAVVEGLRTFQPDASLNPGRMNTYSVPTGTGGACTVVVDLAHNEAGLEALLDVATGLRAPGARVLLGLGAGGDRTDEILENLGEIAGLRADQVVIVHKEHYLRGRSREDLEGRFRDGLQRAGVADVPAFPTEVDGLRALVDSAHDGDVVALMCHSERAEVYAWLESSGGTPDDAATIRRKVVAARGEHEAEEAIAALWADDDAQRRIATAADLYAAHPGDARIAYEYAGTFDSAGEEARAVGLYREALDAGLREPHRHRAVIQLASSLRNVGEHDEALRLLDELAVDRPDSVGIAGFRALALHSAGRTTEALSSLLGIVAKASTDEDVARYRRSLTAYAEELDPPRD</sequence>
<evidence type="ECO:0000259" key="2">
    <source>
        <dbReference type="Pfam" id="PF08245"/>
    </source>
</evidence>
<dbReference type="InterPro" id="IPR036615">
    <property type="entry name" value="Mur_ligase_C_dom_sf"/>
</dbReference>
<dbReference type="SUPFAM" id="SSF48452">
    <property type="entry name" value="TPR-like"/>
    <property type="match status" value="1"/>
</dbReference>
<dbReference type="Gene3D" id="3.40.1190.10">
    <property type="entry name" value="Mur-like, catalytic domain"/>
    <property type="match status" value="1"/>
</dbReference>
<dbReference type="EMBL" id="PVTI01000049">
    <property type="protein sequence ID" value="PRY48618.1"/>
    <property type="molecule type" value="Genomic_DNA"/>
</dbReference>
<dbReference type="Gene3D" id="1.25.40.10">
    <property type="entry name" value="Tetratricopeptide repeat domain"/>
    <property type="match status" value="1"/>
</dbReference>
<name>A0A2T0TSW2_9MICO</name>
<dbReference type="GO" id="GO:0005524">
    <property type="term" value="F:ATP binding"/>
    <property type="evidence" value="ECO:0007669"/>
    <property type="project" value="InterPro"/>
</dbReference>
<dbReference type="Pfam" id="PF02875">
    <property type="entry name" value="Mur_ligase_C"/>
    <property type="match status" value="1"/>
</dbReference>
<dbReference type="GO" id="GO:0016881">
    <property type="term" value="F:acid-amino acid ligase activity"/>
    <property type="evidence" value="ECO:0007669"/>
    <property type="project" value="InterPro"/>
</dbReference>
<evidence type="ECO:0000259" key="3">
    <source>
        <dbReference type="Pfam" id="PF12688"/>
    </source>
</evidence>
<reference evidence="4 5" key="1">
    <citation type="submission" date="2018-03" db="EMBL/GenBank/DDBJ databases">
        <title>Genomic Encyclopedia of Archaeal and Bacterial Type Strains, Phase II (KMG-II): from individual species to whole genera.</title>
        <authorList>
            <person name="Goeker M."/>
        </authorList>
    </citation>
    <scope>NUCLEOTIDE SEQUENCE [LARGE SCALE GENOMIC DNA]</scope>
    <source>
        <strain evidence="4 5">ATCC BAA-1496</strain>
    </source>
</reference>
<feature type="domain" description="Tetratrico peptide repeat group 5" evidence="3">
    <location>
        <begin position="631"/>
        <end position="750"/>
    </location>
</feature>
<dbReference type="InterPro" id="IPR036565">
    <property type="entry name" value="Mur-like_cat_sf"/>
</dbReference>
<evidence type="ECO:0000259" key="1">
    <source>
        <dbReference type="Pfam" id="PF02875"/>
    </source>
</evidence>
<evidence type="ECO:0000313" key="4">
    <source>
        <dbReference type="EMBL" id="PRY48618.1"/>
    </source>
</evidence>
<dbReference type="InterPro" id="IPR013221">
    <property type="entry name" value="Mur_ligase_cen"/>
</dbReference>
<evidence type="ECO:0000313" key="5">
    <source>
        <dbReference type="Proteomes" id="UP000237822"/>
    </source>
</evidence>
<dbReference type="SUPFAM" id="SSF53623">
    <property type="entry name" value="MurD-like peptide ligases, catalytic domain"/>
    <property type="match status" value="1"/>
</dbReference>
<organism evidence="4 5">
    <name type="scientific">Knoellia remsis</name>
    <dbReference type="NCBI Taxonomy" id="407159"/>
    <lineage>
        <taxon>Bacteria</taxon>
        <taxon>Bacillati</taxon>
        <taxon>Actinomycetota</taxon>
        <taxon>Actinomycetes</taxon>
        <taxon>Micrococcales</taxon>
        <taxon>Intrasporangiaceae</taxon>
        <taxon>Knoellia</taxon>
    </lineage>
</organism>
<keyword evidence="5" id="KW-1185">Reference proteome</keyword>
<comment type="caution">
    <text evidence="4">The sequence shown here is derived from an EMBL/GenBank/DDBJ whole genome shotgun (WGS) entry which is preliminary data.</text>
</comment>
<dbReference type="Proteomes" id="UP000237822">
    <property type="component" value="Unassembled WGS sequence"/>
</dbReference>
<feature type="domain" description="Mur ligase C-terminal" evidence="1">
    <location>
        <begin position="428"/>
        <end position="560"/>
    </location>
</feature>
<dbReference type="Gene3D" id="3.90.190.20">
    <property type="entry name" value="Mur ligase, C-terminal domain"/>
    <property type="match status" value="1"/>
</dbReference>
<dbReference type="PANTHER" id="PTHR23135:SF18">
    <property type="entry name" value="CYANOPHYCIN SYNTHETASE"/>
    <property type="match status" value="1"/>
</dbReference>
<dbReference type="Pfam" id="PF08245">
    <property type="entry name" value="Mur_ligase_M"/>
    <property type="match status" value="1"/>
</dbReference>
<dbReference type="RefSeq" id="WP_245889428.1">
    <property type="nucleotide sequence ID" value="NZ_PVTI01000049.1"/>
</dbReference>
<dbReference type="PANTHER" id="PTHR23135">
    <property type="entry name" value="MUR LIGASE FAMILY MEMBER"/>
    <property type="match status" value="1"/>
</dbReference>
<dbReference type="InterPro" id="IPR011990">
    <property type="entry name" value="TPR-like_helical_dom_sf"/>
</dbReference>